<gene>
    <name evidence="3" type="ORF">HHK36_009223</name>
</gene>
<dbReference type="GO" id="GO:0006508">
    <property type="term" value="P:proteolysis"/>
    <property type="evidence" value="ECO:0007669"/>
    <property type="project" value="UniProtKB-KW"/>
</dbReference>
<proteinExistence type="inferred from homology"/>
<dbReference type="InterPro" id="IPR029058">
    <property type="entry name" value="AB_hydrolase_fold"/>
</dbReference>
<keyword evidence="2" id="KW-0121">Carboxypeptidase</keyword>
<organism evidence="3 4">
    <name type="scientific">Tetracentron sinense</name>
    <name type="common">Spur-leaf</name>
    <dbReference type="NCBI Taxonomy" id="13715"/>
    <lineage>
        <taxon>Eukaryota</taxon>
        <taxon>Viridiplantae</taxon>
        <taxon>Streptophyta</taxon>
        <taxon>Embryophyta</taxon>
        <taxon>Tracheophyta</taxon>
        <taxon>Spermatophyta</taxon>
        <taxon>Magnoliopsida</taxon>
        <taxon>Trochodendrales</taxon>
        <taxon>Trochodendraceae</taxon>
        <taxon>Tetracentron</taxon>
    </lineage>
</organism>
<evidence type="ECO:0000313" key="4">
    <source>
        <dbReference type="Proteomes" id="UP000655225"/>
    </source>
</evidence>
<accession>A0A834ZEW1</accession>
<protein>
    <recommendedName>
        <fullName evidence="2">Carboxypeptidase</fullName>
        <ecNumber evidence="2">3.4.16.-</ecNumber>
    </recommendedName>
</protein>
<dbReference type="SUPFAM" id="SSF53474">
    <property type="entry name" value="alpha/beta-Hydrolases"/>
    <property type="match status" value="1"/>
</dbReference>
<sequence>MGSVVQLPTNFGHEMRASLRCRLLKAYDQVLIFLCLKVRRHLPACTMRYSQARDNLVFLQHWFVKFPQYLSRDLFIIGESYAGHYVPQLAELMIQFNKNEKLFNFKGIVSIGQGLLKKSEEGDEESLMDTGYSACG</sequence>
<name>A0A834ZEW1_TETSI</name>
<dbReference type="EMBL" id="JABCRI010000006">
    <property type="protein sequence ID" value="KAF8404340.1"/>
    <property type="molecule type" value="Genomic_DNA"/>
</dbReference>
<dbReference type="InterPro" id="IPR001563">
    <property type="entry name" value="Peptidase_S10"/>
</dbReference>
<evidence type="ECO:0000256" key="2">
    <source>
        <dbReference type="RuleBase" id="RU361156"/>
    </source>
</evidence>
<evidence type="ECO:0000313" key="3">
    <source>
        <dbReference type="EMBL" id="KAF8404340.1"/>
    </source>
</evidence>
<evidence type="ECO:0000256" key="1">
    <source>
        <dbReference type="ARBA" id="ARBA00009431"/>
    </source>
</evidence>
<dbReference type="InterPro" id="IPR018202">
    <property type="entry name" value="Ser_caboxypep_ser_AS"/>
</dbReference>
<dbReference type="PANTHER" id="PTHR11802">
    <property type="entry name" value="SERINE PROTEASE FAMILY S10 SERINE CARBOXYPEPTIDASE"/>
    <property type="match status" value="1"/>
</dbReference>
<keyword evidence="2" id="KW-0378">Hydrolase</keyword>
<comment type="similarity">
    <text evidence="1 2">Belongs to the peptidase S10 family.</text>
</comment>
<dbReference type="PANTHER" id="PTHR11802:SF123">
    <property type="entry name" value="CARBOXYPEPTIDASE"/>
    <property type="match status" value="1"/>
</dbReference>
<keyword evidence="4" id="KW-1185">Reference proteome</keyword>
<dbReference type="GO" id="GO:0005773">
    <property type="term" value="C:vacuole"/>
    <property type="evidence" value="ECO:0007669"/>
    <property type="project" value="TreeGrafter"/>
</dbReference>
<dbReference type="EC" id="3.4.16.-" evidence="2"/>
<reference evidence="3 4" key="1">
    <citation type="submission" date="2020-04" db="EMBL/GenBank/DDBJ databases">
        <title>Plant Genome Project.</title>
        <authorList>
            <person name="Zhang R.-G."/>
        </authorList>
    </citation>
    <scope>NUCLEOTIDE SEQUENCE [LARGE SCALE GENOMIC DNA]</scope>
    <source>
        <strain evidence="3">YNK0</strain>
        <tissue evidence="3">Leaf</tissue>
    </source>
</reference>
<comment type="caution">
    <text evidence="3">The sequence shown here is derived from an EMBL/GenBank/DDBJ whole genome shotgun (WGS) entry which is preliminary data.</text>
</comment>
<keyword evidence="2" id="KW-0645">Protease</keyword>
<dbReference type="Proteomes" id="UP000655225">
    <property type="component" value="Unassembled WGS sequence"/>
</dbReference>
<dbReference type="OrthoDB" id="443318at2759"/>
<dbReference type="Pfam" id="PF00450">
    <property type="entry name" value="Peptidase_S10"/>
    <property type="match status" value="1"/>
</dbReference>
<dbReference type="PROSITE" id="PS00131">
    <property type="entry name" value="CARBOXYPEPT_SER_SER"/>
    <property type="match status" value="1"/>
</dbReference>
<dbReference type="AlphaFoldDB" id="A0A834ZEW1"/>
<dbReference type="GO" id="GO:0004185">
    <property type="term" value="F:serine-type carboxypeptidase activity"/>
    <property type="evidence" value="ECO:0007669"/>
    <property type="project" value="UniProtKB-UniRule"/>
</dbReference>
<dbReference type="Gene3D" id="3.40.50.1820">
    <property type="entry name" value="alpha/beta hydrolase"/>
    <property type="match status" value="1"/>
</dbReference>